<evidence type="ECO:0000256" key="1">
    <source>
        <dbReference type="SAM" id="MobiDB-lite"/>
    </source>
</evidence>
<sequence>MPPLVRRSLPGLPFSLAQCSPVLPMSEADPPQAADAEDSVPTAQPPQLLPPPMDPDVGSALWSERSRCQSGNSQECAPGGDCAASELSTGLPSSPKNAAPEALARSQVAETRCCGLSLAATWDAICTGIRRNVRPSCDGAEEEDARDDLTAAVIQSAQILLQRQARLRGKDEKLLGAVLAGARRGSKRSSICSEVGAWQQLKQHLFEEAPAPSGWSSADVVTETDKADVAGSARTGDLAERLEAERRSLAESQAQLAEERRMLAECRDRTAAEGQAIQQLQEEFDLARKDLEHQGQKAMKQLQDELDAARKELELQGQQAAVWSEDADRLREELGAARDELERKQAEPARAQAAGESDDVEQLRRELSAARHELEHQKSQASELRAREAALHPELAAAHLAEKEQALLAEAAKEQANTQAEILRVKCHVAEADLLRTKTEMSELANEKAILDEELRTLRARQPVPPPIGSMPGGQSLIARHELASRSLDKVPNGEKPSHGYWFTCCSSFEAQPSKLPGGPQLAHGSG</sequence>
<feature type="compositionally biased region" description="Pro residues" evidence="1">
    <location>
        <begin position="43"/>
        <end position="54"/>
    </location>
</feature>
<evidence type="ECO:0000313" key="2">
    <source>
        <dbReference type="EMBL" id="CAE4658325.1"/>
    </source>
</evidence>
<proteinExistence type="predicted"/>
<reference evidence="2" key="1">
    <citation type="submission" date="2021-01" db="EMBL/GenBank/DDBJ databases">
        <authorList>
            <person name="Corre E."/>
            <person name="Pelletier E."/>
            <person name="Niang G."/>
            <person name="Scheremetjew M."/>
            <person name="Finn R."/>
            <person name="Kale V."/>
            <person name="Holt S."/>
            <person name="Cochrane G."/>
            <person name="Meng A."/>
            <person name="Brown T."/>
            <person name="Cohen L."/>
        </authorList>
    </citation>
    <scope>NUCLEOTIDE SEQUENCE</scope>
    <source>
        <strain evidence="2">CCMP3105</strain>
    </source>
</reference>
<dbReference type="EMBL" id="HBNR01081217">
    <property type="protein sequence ID" value="CAE4658325.1"/>
    <property type="molecule type" value="Transcribed_RNA"/>
</dbReference>
<feature type="region of interest" description="Disordered" evidence="1">
    <location>
        <begin position="340"/>
        <end position="361"/>
    </location>
</feature>
<dbReference type="AlphaFoldDB" id="A0A7S4VPV3"/>
<protein>
    <submittedName>
        <fullName evidence="2">Uncharacterized protein</fullName>
    </submittedName>
</protein>
<accession>A0A7S4VPV3</accession>
<organism evidence="2">
    <name type="scientific">Alexandrium monilatum</name>
    <dbReference type="NCBI Taxonomy" id="311494"/>
    <lineage>
        <taxon>Eukaryota</taxon>
        <taxon>Sar</taxon>
        <taxon>Alveolata</taxon>
        <taxon>Dinophyceae</taxon>
        <taxon>Gonyaulacales</taxon>
        <taxon>Pyrocystaceae</taxon>
        <taxon>Alexandrium</taxon>
    </lineage>
</organism>
<name>A0A7S4VPV3_9DINO</name>
<gene>
    <name evidence="2" type="ORF">AMON00008_LOCUS58072</name>
</gene>
<feature type="region of interest" description="Disordered" evidence="1">
    <location>
        <begin position="23"/>
        <end position="99"/>
    </location>
</feature>
<feature type="compositionally biased region" description="Polar residues" evidence="1">
    <location>
        <begin position="86"/>
        <end position="96"/>
    </location>
</feature>